<organism evidence="1">
    <name type="scientific">viral metagenome</name>
    <dbReference type="NCBI Taxonomy" id="1070528"/>
    <lineage>
        <taxon>unclassified sequences</taxon>
        <taxon>metagenomes</taxon>
        <taxon>organismal metagenomes</taxon>
    </lineage>
</organism>
<sequence length="92" mass="10812">MKATIKIGEKSIKVRGLKWKERRELKADGYDIIKIFMSKKNDLQMMDDLVDRVVNIVFEDPSIIDDLEMSDVYQVFLKVIELSFVSEAEKKR</sequence>
<accession>A0A6M3KYM8</accession>
<protein>
    <submittedName>
        <fullName evidence="1">Uncharacterized protein</fullName>
    </submittedName>
</protein>
<reference evidence="1" key="1">
    <citation type="submission" date="2020-03" db="EMBL/GenBank/DDBJ databases">
        <title>The deep terrestrial virosphere.</title>
        <authorList>
            <person name="Holmfeldt K."/>
            <person name="Nilsson E."/>
            <person name="Simone D."/>
            <person name="Lopez-Fernandez M."/>
            <person name="Wu X."/>
            <person name="de Brujin I."/>
            <person name="Lundin D."/>
            <person name="Andersson A."/>
            <person name="Bertilsson S."/>
            <person name="Dopson M."/>
        </authorList>
    </citation>
    <scope>NUCLEOTIDE SEQUENCE</scope>
    <source>
        <strain evidence="1">MM415B03173</strain>
    </source>
</reference>
<dbReference type="AlphaFoldDB" id="A0A6M3KYM8"/>
<evidence type="ECO:0000313" key="1">
    <source>
        <dbReference type="EMBL" id="QJA86524.1"/>
    </source>
</evidence>
<proteinExistence type="predicted"/>
<dbReference type="EMBL" id="MT142640">
    <property type="protein sequence ID" value="QJA86524.1"/>
    <property type="molecule type" value="Genomic_DNA"/>
</dbReference>
<gene>
    <name evidence="1" type="ORF">MM415B03173_0007</name>
</gene>
<name>A0A6M3KYM8_9ZZZZ</name>